<proteinExistence type="predicted"/>
<feature type="compositionally biased region" description="Low complexity" evidence="1">
    <location>
        <begin position="31"/>
        <end position="51"/>
    </location>
</feature>
<feature type="region of interest" description="Disordered" evidence="1">
    <location>
        <begin position="72"/>
        <end position="106"/>
    </location>
</feature>
<sequence length="106" mass="11457">MGTLGSIFSPRAGGCSTTLPPSFRCVDDRATSSTTDSSRAPSSRPPGSTSRCGISTEGTQWCLHILPLRTSQVPDMMAPRHRQEPKRKLTSPTWIPSEKPSQLSKS</sequence>
<feature type="region of interest" description="Disordered" evidence="1">
    <location>
        <begin position="1"/>
        <end position="53"/>
    </location>
</feature>
<dbReference type="AlphaFoldDB" id="A0A6J3GF02"/>
<organism evidence="2 3">
    <name type="scientific">Sapajus apella</name>
    <name type="common">Brown-capped capuchin</name>
    <name type="synonym">Cebus apella</name>
    <dbReference type="NCBI Taxonomy" id="9515"/>
    <lineage>
        <taxon>Eukaryota</taxon>
        <taxon>Metazoa</taxon>
        <taxon>Chordata</taxon>
        <taxon>Craniata</taxon>
        <taxon>Vertebrata</taxon>
        <taxon>Euteleostomi</taxon>
        <taxon>Mammalia</taxon>
        <taxon>Eutheria</taxon>
        <taxon>Euarchontoglires</taxon>
        <taxon>Primates</taxon>
        <taxon>Haplorrhini</taxon>
        <taxon>Platyrrhini</taxon>
        <taxon>Cebidae</taxon>
        <taxon>Cebinae</taxon>
        <taxon>Sapajus</taxon>
    </lineage>
</organism>
<accession>A0A6J3GF02</accession>
<evidence type="ECO:0000313" key="3">
    <source>
        <dbReference type="RefSeq" id="XP_032116534.1"/>
    </source>
</evidence>
<evidence type="ECO:0000256" key="1">
    <source>
        <dbReference type="SAM" id="MobiDB-lite"/>
    </source>
</evidence>
<keyword evidence="2" id="KW-1185">Reference proteome</keyword>
<evidence type="ECO:0000313" key="2">
    <source>
        <dbReference type="Proteomes" id="UP000504640"/>
    </source>
</evidence>
<protein>
    <submittedName>
        <fullName evidence="3">Protein CROC-4-like</fullName>
    </submittedName>
</protein>
<dbReference type="GeneID" id="116538337"/>
<feature type="compositionally biased region" description="Polar residues" evidence="1">
    <location>
        <begin position="90"/>
        <end position="106"/>
    </location>
</feature>
<dbReference type="Proteomes" id="UP000504640">
    <property type="component" value="Unplaced"/>
</dbReference>
<feature type="compositionally biased region" description="Basic residues" evidence="1">
    <location>
        <begin position="79"/>
        <end position="89"/>
    </location>
</feature>
<dbReference type="RefSeq" id="XP_032116534.1">
    <property type="nucleotide sequence ID" value="XM_032260643.1"/>
</dbReference>
<reference evidence="3" key="1">
    <citation type="submission" date="2025-08" db="UniProtKB">
        <authorList>
            <consortium name="RefSeq"/>
        </authorList>
    </citation>
    <scope>IDENTIFICATION</scope>
    <source>
        <tissue evidence="3">Blood</tissue>
    </source>
</reference>
<gene>
    <name evidence="3" type="primary">LOC116538337</name>
</gene>
<name>A0A6J3GF02_SAPAP</name>